<keyword evidence="1" id="KW-0732">Signal</keyword>
<evidence type="ECO:0000313" key="2">
    <source>
        <dbReference type="EMBL" id="KAF7366067.1"/>
    </source>
</evidence>
<feature type="chain" id="PRO_5034520134" description="Apple domain-containing protein" evidence="1">
    <location>
        <begin position="18"/>
        <end position="176"/>
    </location>
</feature>
<keyword evidence="3" id="KW-1185">Reference proteome</keyword>
<evidence type="ECO:0000256" key="1">
    <source>
        <dbReference type="SAM" id="SignalP"/>
    </source>
</evidence>
<dbReference type="AlphaFoldDB" id="A0A8H6YW82"/>
<protein>
    <recommendedName>
        <fullName evidence="4">Apple domain-containing protein</fullName>
    </recommendedName>
</protein>
<comment type="caution">
    <text evidence="2">The sequence shown here is derived from an EMBL/GenBank/DDBJ whole genome shotgun (WGS) entry which is preliminary data.</text>
</comment>
<organism evidence="2 3">
    <name type="scientific">Mycena venus</name>
    <dbReference type="NCBI Taxonomy" id="2733690"/>
    <lineage>
        <taxon>Eukaryota</taxon>
        <taxon>Fungi</taxon>
        <taxon>Dikarya</taxon>
        <taxon>Basidiomycota</taxon>
        <taxon>Agaricomycotina</taxon>
        <taxon>Agaricomycetes</taxon>
        <taxon>Agaricomycetidae</taxon>
        <taxon>Agaricales</taxon>
        <taxon>Marasmiineae</taxon>
        <taxon>Mycenaceae</taxon>
        <taxon>Mycena</taxon>
    </lineage>
</organism>
<dbReference type="EMBL" id="JACAZI010000003">
    <property type="protein sequence ID" value="KAF7366067.1"/>
    <property type="molecule type" value="Genomic_DNA"/>
</dbReference>
<name>A0A8H6YW82_9AGAR</name>
<evidence type="ECO:0008006" key="4">
    <source>
        <dbReference type="Google" id="ProtNLM"/>
    </source>
</evidence>
<sequence length="176" mass="18414">MKFQILSALLLTLFAVASPIDSTGELIAVPFASGSAAVSPSAAAVAARPGVFNFIKAGTTTSANTGFQALEARQFSAPGDGAPSLVMCASNDCDLTEECTYVYIPQAYSTCYINADYYNSAYIYSQAGTGRAGSTFGVYIAQPGCENGLQLPTVNTCYNRVINGAVALNLDYFFIS</sequence>
<gene>
    <name evidence="2" type="ORF">MVEN_00482900</name>
</gene>
<proteinExistence type="predicted"/>
<accession>A0A8H6YW82</accession>
<dbReference type="Proteomes" id="UP000620124">
    <property type="component" value="Unassembled WGS sequence"/>
</dbReference>
<reference evidence="2" key="1">
    <citation type="submission" date="2020-05" db="EMBL/GenBank/DDBJ databases">
        <title>Mycena genomes resolve the evolution of fungal bioluminescence.</title>
        <authorList>
            <person name="Tsai I.J."/>
        </authorList>
    </citation>
    <scope>NUCLEOTIDE SEQUENCE</scope>
    <source>
        <strain evidence="2">CCC161011</strain>
    </source>
</reference>
<evidence type="ECO:0000313" key="3">
    <source>
        <dbReference type="Proteomes" id="UP000620124"/>
    </source>
</evidence>
<dbReference type="OrthoDB" id="2955493at2759"/>
<feature type="signal peptide" evidence="1">
    <location>
        <begin position="1"/>
        <end position="17"/>
    </location>
</feature>